<feature type="region of interest" description="Disordered" evidence="1">
    <location>
        <begin position="600"/>
        <end position="621"/>
    </location>
</feature>
<dbReference type="NCBIfam" id="NF038301">
    <property type="entry name" value="EPS_HpsA"/>
    <property type="match status" value="1"/>
</dbReference>
<dbReference type="InterPro" id="IPR049774">
    <property type="entry name" value="EPS_HpsA-like"/>
</dbReference>
<evidence type="ECO:0000313" key="3">
    <source>
        <dbReference type="EMBL" id="ALF51706.1"/>
    </source>
</evidence>
<gene>
    <name evidence="3" type="ORF">ACX27_00770</name>
</gene>
<organism evidence="3 4">
    <name type="scientific">Nostoc piscinale CENA21</name>
    <dbReference type="NCBI Taxonomy" id="224013"/>
    <lineage>
        <taxon>Bacteria</taxon>
        <taxon>Bacillati</taxon>
        <taxon>Cyanobacteriota</taxon>
        <taxon>Cyanophyceae</taxon>
        <taxon>Nostocales</taxon>
        <taxon>Nostocaceae</taxon>
        <taxon>Nostoc</taxon>
    </lineage>
</organism>
<dbReference type="STRING" id="224013.ACX27_00770"/>
<protein>
    <submittedName>
        <fullName evidence="3">Uncharacterized protein</fullName>
    </submittedName>
</protein>
<dbReference type="EMBL" id="CP012036">
    <property type="protein sequence ID" value="ALF51706.1"/>
    <property type="molecule type" value="Genomic_DNA"/>
</dbReference>
<reference evidence="3 4" key="2">
    <citation type="journal article" date="2016" name="Genome Announc.">
        <title>Draft Genome Sequence of the N2-Fixing Cyanobacterium Nostoc piscinale CENA21, Isolated from the Brazilian Amazon Floodplain.</title>
        <authorList>
            <person name="Leao T."/>
            <person name="Guimaraes P.I."/>
            <person name="de Melo A.G."/>
            <person name="Ramos R.T."/>
            <person name="Leao P.N."/>
            <person name="Silva A."/>
            <person name="Fiore M.F."/>
            <person name="Schneider M.P."/>
        </authorList>
    </citation>
    <scope>NUCLEOTIDE SEQUENCE [LARGE SCALE GENOMIC DNA]</scope>
    <source>
        <strain evidence="3 4">CENA21</strain>
    </source>
</reference>
<dbReference type="OrthoDB" id="468482at2"/>
<evidence type="ECO:0000313" key="4">
    <source>
        <dbReference type="Proteomes" id="UP000062645"/>
    </source>
</evidence>
<dbReference type="PATRIC" id="fig|224013.5.peg.184"/>
<dbReference type="KEGG" id="npz:ACX27_00770"/>
<keyword evidence="4" id="KW-1185">Reference proteome</keyword>
<keyword evidence="2" id="KW-0812">Transmembrane</keyword>
<dbReference type="RefSeq" id="WP_062287153.1">
    <property type="nucleotide sequence ID" value="NZ_CP012036.1"/>
</dbReference>
<keyword evidence="2" id="KW-0472">Membrane</keyword>
<evidence type="ECO:0000256" key="1">
    <source>
        <dbReference type="SAM" id="MobiDB-lite"/>
    </source>
</evidence>
<proteinExistence type="predicted"/>
<reference evidence="4" key="1">
    <citation type="submission" date="2015-07" db="EMBL/GenBank/DDBJ databases">
        <title>Genome Of Nitrogen-Fixing Cyanobacterium Nostoc piscinale CENA21 From Solimoes/Amazon River Floodplain Sediments And Comparative Genomics To Uncover Biosynthetic Natural Products Potential.</title>
        <authorList>
            <person name="Leao T.F."/>
            <person name="Leao P.N."/>
            <person name="Guimaraes P.I."/>
            <person name="de Melo A.G.C."/>
            <person name="Ramos R.T.J."/>
            <person name="Silva A."/>
            <person name="Fiore M.F."/>
            <person name="Schneider M.P.C."/>
        </authorList>
    </citation>
    <scope>NUCLEOTIDE SEQUENCE [LARGE SCALE GENOMIC DNA]</scope>
    <source>
        <strain evidence="4">CENA21</strain>
    </source>
</reference>
<feature type="region of interest" description="Disordered" evidence="1">
    <location>
        <begin position="203"/>
        <end position="223"/>
    </location>
</feature>
<name>A0A0M4TS83_9NOSO</name>
<evidence type="ECO:0000256" key="2">
    <source>
        <dbReference type="SAM" id="Phobius"/>
    </source>
</evidence>
<accession>A0A0M4TS83</accession>
<sequence length="1634" mass="177866">MSLQRQLVKTIKIISKKLSKYSLFTIKKQINWLLRTLFLSRRRRDSVNAGFVLPTVAMVALVVVLLTTAILFRSFERSKNASNVRVNEVVLNAATPAIDRARAKIDALLEDPTLPRGTPTDSALYDALNKNKYSLGDETRLKLTSDFNGTSGIQTSTTSNPLPLENDETLKTAWKYAVDTDNNGKKDTFTIYGIYFRTPTRNANTGQFNRKRNPLEARTPPMDNASTNTQCSSATGFSSLVGNSSWYQLQSGNLGKSFFVYTVNVPITQAAYNAITTNQNQYEAYKGNKSIAALEFQQDRSRVPLPNNAVWFENDLEIIVGSTDLLLNGRIHTNGNLLVGRGSGDLTLRQVSSKTSCFYNQENGLISVGGNVGTGNVNQTTNQSAVTVDLYRGFGKGITTKQIDSTEKSTDSAGGSEIGFNDTAYNERIARMKIDGLAACTTCQSATTASALISAVNGSGYPDDVKRNVAAKVDTSTDNAATAKNVLADEVEIYLRNRTRRVPFAEVASGGPATTGYTAINASLTPQSTWREPINSSNQLTGTTITLNETKLSATYPTFQKQKGTQLYLGDRVLVGNNLPARWLLNGQYVGSDGKDFVKNSSGNNVEWTEPPSPDPAQNQNRWRNSQIQAIADLGISERNGFWEEKAAENPINDLDSVGGIRIITGAGIYVDGTGNTVNITTGPFYPRGLYSFLPATSAATVVWPDTMPMSTPADATKKGDLLMRATAVYHYKVDYGTDQEPIACVSSYYDPTDSTTAKNKVNQNGGYGVDTTNGRSNNGVVYNYPGRGSFTTNKTRLQLQANLKFPNGRWVNEPLKDALGKIGAGTTVPSTGLQLADYSAIDTALCAISILNNEAGFATSLTNKPPHGAIKEATFLDAREAKQISAAANSTTYDLDLEQRQPLEVRVTDIDLSQLRGTTIAVSEYLLPYSGIIYASREDALRDASNTSTESELLSPTDFKLDPTRRPNGIRLINGETLARKTSTDNNDYNPKEKGLILVTNLPAYIKGKFNVHQPSLGSTTELEEFIEEEPTTDFYDRSTAETRFACRRNRLPACGSTKSDYWRPATLIADSMTLLSGGFVEGFRSDGDYNLNNNSGIAVDATDSARTDRLKNGFWENYFATNASWWESSGSNKNFPKTSAGSYARNGVTPIQRRIDDYPMYVMELCRKDLIEQCTPSDWVVGFDVNGDGDLDDTVLLDLNSNGNTSDSGESLVEKDIKAYQLGKAITNAAVSATAATTALSDWDAAFPTSSGKSIRQRLGAGDTGDKQALIIADRGYPRRVAFARNDTNQLVTATVGSNTVYKPMGIGCPLDTTGNTYTGNGCSYATGTLTEKTHYGKKGNSALWFRTIINTANNPTDIANTRYHNVQSLFYYPPIDADGNGSPDVDGQPRLVPVLQIHNAEDTASNNSDKVRTDSSGVANDDDYRYHWLQFPSADTTFNATFVLGNSPSRPEEVSAGLQNLVRFLEAWSVKVRNATDPNAFNSSSKTAKISGSFIQLKRSTYSTGPIAPILDARTSITSSATNNLSLFDYTLDNYPTQNGDGVLPSYSPPDRKWGFDVGLLSEQPDLFAQRFTLPSTGRPNEFFREVGRDDAWVKTLLCAVEPASGTPTAYAAPDSYRPSDCPSLTAIPNN</sequence>
<keyword evidence="2" id="KW-1133">Transmembrane helix</keyword>
<feature type="transmembrane region" description="Helical" evidence="2">
    <location>
        <begin position="51"/>
        <end position="72"/>
    </location>
</feature>
<dbReference type="Proteomes" id="UP000062645">
    <property type="component" value="Chromosome"/>
</dbReference>